<dbReference type="Proteomes" id="UP000822688">
    <property type="component" value="Chromosome 3"/>
</dbReference>
<evidence type="ECO:0000256" key="1">
    <source>
        <dbReference type="SAM" id="MobiDB-lite"/>
    </source>
</evidence>
<evidence type="ECO:0000313" key="2">
    <source>
        <dbReference type="EMBL" id="KAG0583381.1"/>
    </source>
</evidence>
<evidence type="ECO:0000313" key="3">
    <source>
        <dbReference type="Proteomes" id="UP000822688"/>
    </source>
</evidence>
<reference evidence="2" key="1">
    <citation type="submission" date="2020-06" db="EMBL/GenBank/DDBJ databases">
        <title>WGS assembly of Ceratodon purpureus strain R40.</title>
        <authorList>
            <person name="Carey S.B."/>
            <person name="Jenkins J."/>
            <person name="Shu S."/>
            <person name="Lovell J.T."/>
            <person name="Sreedasyam A."/>
            <person name="Maumus F."/>
            <person name="Tiley G.P."/>
            <person name="Fernandez-Pozo N."/>
            <person name="Barry K."/>
            <person name="Chen C."/>
            <person name="Wang M."/>
            <person name="Lipzen A."/>
            <person name="Daum C."/>
            <person name="Saski C.A."/>
            <person name="Payton A.C."/>
            <person name="Mcbreen J.C."/>
            <person name="Conrad R.E."/>
            <person name="Kollar L.M."/>
            <person name="Olsson S."/>
            <person name="Huttunen S."/>
            <person name="Landis J.B."/>
            <person name="Wickett N.J."/>
            <person name="Johnson M.G."/>
            <person name="Rensing S.A."/>
            <person name="Grimwood J."/>
            <person name="Schmutz J."/>
            <person name="Mcdaniel S.F."/>
        </authorList>
    </citation>
    <scope>NUCLEOTIDE SEQUENCE</scope>
    <source>
        <strain evidence="2">R40</strain>
    </source>
</reference>
<gene>
    <name evidence="2" type="ORF">KC19_3G131900</name>
</gene>
<dbReference type="AlphaFoldDB" id="A0A8T0IKF9"/>
<feature type="region of interest" description="Disordered" evidence="1">
    <location>
        <begin position="82"/>
        <end position="107"/>
    </location>
</feature>
<dbReference type="EMBL" id="CM026423">
    <property type="protein sequence ID" value="KAG0583381.1"/>
    <property type="molecule type" value="Genomic_DNA"/>
</dbReference>
<comment type="caution">
    <text evidence="2">The sequence shown here is derived from an EMBL/GenBank/DDBJ whole genome shotgun (WGS) entry which is preliminary data.</text>
</comment>
<protein>
    <submittedName>
        <fullName evidence="2">Uncharacterized protein</fullName>
    </submittedName>
</protein>
<sequence>MRKDDAHKHTTTESDRKFTVSYTMPFFAICEIYTSSSRSTQISQPEFKRKTISPQLGLRQGTNKWKELKRVRVVHSSGSREVKSIGCVSQSGEPALRQPPRLVNQSQ</sequence>
<accession>A0A8T0IKF9</accession>
<name>A0A8T0IKF9_CERPU</name>
<keyword evidence="3" id="KW-1185">Reference proteome</keyword>
<organism evidence="2 3">
    <name type="scientific">Ceratodon purpureus</name>
    <name type="common">Fire moss</name>
    <name type="synonym">Dicranum purpureum</name>
    <dbReference type="NCBI Taxonomy" id="3225"/>
    <lineage>
        <taxon>Eukaryota</taxon>
        <taxon>Viridiplantae</taxon>
        <taxon>Streptophyta</taxon>
        <taxon>Embryophyta</taxon>
        <taxon>Bryophyta</taxon>
        <taxon>Bryophytina</taxon>
        <taxon>Bryopsida</taxon>
        <taxon>Dicranidae</taxon>
        <taxon>Pseudoditrichales</taxon>
        <taxon>Ditrichaceae</taxon>
        <taxon>Ceratodon</taxon>
    </lineage>
</organism>
<proteinExistence type="predicted"/>